<sequence length="54" mass="6403">MAKKKYNYRTINMPRTLVDKIKEVLASEKHGFTSIPDFVKVAIRKYLRELGYIK</sequence>
<gene>
    <name evidence="1" type="ORF">S03H2_59542</name>
</gene>
<evidence type="ECO:0008006" key="2">
    <source>
        <dbReference type="Google" id="ProtNLM"/>
    </source>
</evidence>
<name>X1IKW5_9ZZZZ</name>
<reference evidence="1" key="1">
    <citation type="journal article" date="2014" name="Front. Microbiol.">
        <title>High frequency of phylogenetically diverse reductive dehalogenase-homologous genes in deep subseafloor sedimentary metagenomes.</title>
        <authorList>
            <person name="Kawai M."/>
            <person name="Futagami T."/>
            <person name="Toyoda A."/>
            <person name="Takaki Y."/>
            <person name="Nishi S."/>
            <person name="Hori S."/>
            <person name="Arai W."/>
            <person name="Tsubouchi T."/>
            <person name="Morono Y."/>
            <person name="Uchiyama I."/>
            <person name="Ito T."/>
            <person name="Fujiyama A."/>
            <person name="Inagaki F."/>
            <person name="Takami H."/>
        </authorList>
    </citation>
    <scope>NUCLEOTIDE SEQUENCE</scope>
    <source>
        <strain evidence="1">Expedition CK06-06</strain>
    </source>
</reference>
<dbReference type="CDD" id="cd22231">
    <property type="entry name" value="RHH_NikR_HicB-like"/>
    <property type="match status" value="1"/>
</dbReference>
<proteinExistence type="predicted"/>
<protein>
    <recommendedName>
        <fullName evidence="2">Ribbon-helix-helix protein CopG domain-containing protein</fullName>
    </recommendedName>
</protein>
<comment type="caution">
    <text evidence="1">The sequence shown here is derived from an EMBL/GenBank/DDBJ whole genome shotgun (WGS) entry which is preliminary data.</text>
</comment>
<dbReference type="AlphaFoldDB" id="X1IKW5"/>
<evidence type="ECO:0000313" key="1">
    <source>
        <dbReference type="EMBL" id="GAH83041.1"/>
    </source>
</evidence>
<dbReference type="EMBL" id="BARU01038290">
    <property type="protein sequence ID" value="GAH83041.1"/>
    <property type="molecule type" value="Genomic_DNA"/>
</dbReference>
<organism evidence="1">
    <name type="scientific">marine sediment metagenome</name>
    <dbReference type="NCBI Taxonomy" id="412755"/>
    <lineage>
        <taxon>unclassified sequences</taxon>
        <taxon>metagenomes</taxon>
        <taxon>ecological metagenomes</taxon>
    </lineage>
</organism>
<accession>X1IKW5</accession>